<evidence type="ECO:0000313" key="1">
    <source>
        <dbReference type="EMBL" id="CAB4536121.1"/>
    </source>
</evidence>
<protein>
    <submittedName>
        <fullName evidence="1">Unannotated protein</fullName>
    </submittedName>
</protein>
<accession>A0A6J6BAT0</accession>
<proteinExistence type="predicted"/>
<dbReference type="AlphaFoldDB" id="A0A6J6BAT0"/>
<name>A0A6J6BAT0_9ZZZZ</name>
<gene>
    <name evidence="1" type="ORF">UFOPK1380_00764</name>
</gene>
<dbReference type="EMBL" id="CAEZSC010000042">
    <property type="protein sequence ID" value="CAB4536121.1"/>
    <property type="molecule type" value="Genomic_DNA"/>
</dbReference>
<organism evidence="1">
    <name type="scientific">freshwater metagenome</name>
    <dbReference type="NCBI Taxonomy" id="449393"/>
    <lineage>
        <taxon>unclassified sequences</taxon>
        <taxon>metagenomes</taxon>
        <taxon>ecological metagenomes</taxon>
    </lineage>
</organism>
<reference evidence="1" key="1">
    <citation type="submission" date="2020-05" db="EMBL/GenBank/DDBJ databases">
        <authorList>
            <person name="Chiriac C."/>
            <person name="Salcher M."/>
            <person name="Ghai R."/>
            <person name="Kavagutti S V."/>
        </authorList>
    </citation>
    <scope>NUCLEOTIDE SEQUENCE</scope>
</reference>
<sequence length="82" mass="8338">MNAIFLALKAAASACALSTPLVPISTIIKFALTPSKTLESSKRTDCVTTPLVKVQIAKSELESAAFAVGATESNGEAIAVAS</sequence>